<sequence length="213" mass="24128">MVDLGDGRIAHASISLRVLPKTRRIRASLRWGDGKKSPERYLGEVEHDTRAANLAEGWRLAWAKGLLKEEALPEDSTASTPAVRASMRGNRGKDTKPEKVLRSLLFKEGLRYRVNARPIQGIRRSADVLFPKARVAVFVDGCFWHVCPEHHRPATKNTEFWTEKFADNQRRDAETNRILEEAGWTVIRAWEHEAPEDVAQRVLSAVRSVTGEA</sequence>
<evidence type="ECO:0000256" key="3">
    <source>
        <dbReference type="ARBA" id="ARBA00022763"/>
    </source>
</evidence>
<evidence type="ECO:0000256" key="4">
    <source>
        <dbReference type="ARBA" id="ARBA00022801"/>
    </source>
</evidence>
<keyword evidence="3" id="KW-0227">DNA damage</keyword>
<evidence type="ECO:0000256" key="1">
    <source>
        <dbReference type="ARBA" id="ARBA00022722"/>
    </source>
</evidence>
<evidence type="ECO:0000256" key="2">
    <source>
        <dbReference type="ARBA" id="ARBA00022759"/>
    </source>
</evidence>
<dbReference type="EMBL" id="JBIAFJ010000036">
    <property type="protein sequence ID" value="MFE9173564.1"/>
    <property type="molecule type" value="Genomic_DNA"/>
</dbReference>
<protein>
    <submittedName>
        <fullName evidence="8">Very short patch repair endonuclease</fullName>
    </submittedName>
</protein>
<dbReference type="NCBIfam" id="TIGR00632">
    <property type="entry name" value="vsr"/>
    <property type="match status" value="1"/>
</dbReference>
<evidence type="ECO:0000256" key="7">
    <source>
        <dbReference type="SAM" id="MobiDB-lite"/>
    </source>
</evidence>
<accession>A0ABW6L0D4</accession>
<keyword evidence="2 8" id="KW-0255">Endonuclease</keyword>
<evidence type="ECO:0000313" key="8">
    <source>
        <dbReference type="EMBL" id="MFE9173564.1"/>
    </source>
</evidence>
<feature type="region of interest" description="Disordered" evidence="7">
    <location>
        <begin position="73"/>
        <end position="95"/>
    </location>
</feature>
<dbReference type="GO" id="GO:0004519">
    <property type="term" value="F:endonuclease activity"/>
    <property type="evidence" value="ECO:0007669"/>
    <property type="project" value="UniProtKB-KW"/>
</dbReference>
<keyword evidence="5" id="KW-0234">DNA repair</keyword>
<dbReference type="SUPFAM" id="SSF52980">
    <property type="entry name" value="Restriction endonuclease-like"/>
    <property type="match status" value="1"/>
</dbReference>
<evidence type="ECO:0000256" key="6">
    <source>
        <dbReference type="ARBA" id="ARBA00029466"/>
    </source>
</evidence>
<keyword evidence="1" id="KW-0540">Nuclease</keyword>
<proteinExistence type="inferred from homology"/>
<dbReference type="InterPro" id="IPR004603">
    <property type="entry name" value="DNA_mismatch_endonuc_vsr"/>
</dbReference>
<comment type="similarity">
    <text evidence="6">Belongs to the Vsr family.</text>
</comment>
<name>A0ABW6L0D4_9ACTN</name>
<reference evidence="8 9" key="1">
    <citation type="submission" date="2024-10" db="EMBL/GenBank/DDBJ databases">
        <title>The Natural Products Discovery Center: Release of the First 8490 Sequenced Strains for Exploring Actinobacteria Biosynthetic Diversity.</title>
        <authorList>
            <person name="Kalkreuter E."/>
            <person name="Kautsar S.A."/>
            <person name="Yang D."/>
            <person name="Bader C.D."/>
            <person name="Teijaro C.N."/>
            <person name="Fluegel L."/>
            <person name="Davis C.M."/>
            <person name="Simpson J.R."/>
            <person name="Lauterbach L."/>
            <person name="Steele A.D."/>
            <person name="Gui C."/>
            <person name="Meng S."/>
            <person name="Li G."/>
            <person name="Viehrig K."/>
            <person name="Ye F."/>
            <person name="Su P."/>
            <person name="Kiefer A.F."/>
            <person name="Nichols A."/>
            <person name="Cepeda A.J."/>
            <person name="Yan W."/>
            <person name="Fan B."/>
            <person name="Jiang Y."/>
            <person name="Adhikari A."/>
            <person name="Zheng C.-J."/>
            <person name="Schuster L."/>
            <person name="Cowan T.M."/>
            <person name="Smanski M.J."/>
            <person name="Chevrette M.G."/>
            <person name="De Carvalho L.P.S."/>
            <person name="Shen B."/>
        </authorList>
    </citation>
    <scope>NUCLEOTIDE SEQUENCE [LARGE SCALE GENOMIC DNA]</scope>
    <source>
        <strain evidence="8 9">NPDC007147</strain>
    </source>
</reference>
<evidence type="ECO:0000256" key="5">
    <source>
        <dbReference type="ARBA" id="ARBA00023204"/>
    </source>
</evidence>
<evidence type="ECO:0000313" key="9">
    <source>
        <dbReference type="Proteomes" id="UP001601197"/>
    </source>
</evidence>
<dbReference type="Pfam" id="PF03852">
    <property type="entry name" value="Vsr"/>
    <property type="match status" value="1"/>
</dbReference>
<dbReference type="Proteomes" id="UP001601197">
    <property type="component" value="Unassembled WGS sequence"/>
</dbReference>
<keyword evidence="4" id="KW-0378">Hydrolase</keyword>
<dbReference type="CDD" id="cd00221">
    <property type="entry name" value="Vsr"/>
    <property type="match status" value="1"/>
</dbReference>
<dbReference type="Gene3D" id="3.40.960.10">
    <property type="entry name" value="VSR Endonuclease"/>
    <property type="match status" value="1"/>
</dbReference>
<dbReference type="InterPro" id="IPR011335">
    <property type="entry name" value="Restrct_endonuc-II-like"/>
</dbReference>
<gene>
    <name evidence="8" type="ORF">ACFYNZ_29575</name>
</gene>
<dbReference type="RefSeq" id="WP_388352376.1">
    <property type="nucleotide sequence ID" value="NZ_JBIAFJ010000036.1"/>
</dbReference>
<keyword evidence="9" id="KW-1185">Reference proteome</keyword>
<comment type="caution">
    <text evidence="8">The sequence shown here is derived from an EMBL/GenBank/DDBJ whole genome shotgun (WGS) entry which is preliminary data.</text>
</comment>
<organism evidence="8 9">
    <name type="scientific">Streptomyces kebangsaanensis</name>
    <dbReference type="NCBI Taxonomy" id="864058"/>
    <lineage>
        <taxon>Bacteria</taxon>
        <taxon>Bacillati</taxon>
        <taxon>Actinomycetota</taxon>
        <taxon>Actinomycetes</taxon>
        <taxon>Kitasatosporales</taxon>
        <taxon>Streptomycetaceae</taxon>
        <taxon>Streptomyces</taxon>
    </lineage>
</organism>